<dbReference type="Pfam" id="PF14711">
    <property type="entry name" value="Nitr_red_bet_C"/>
    <property type="match status" value="1"/>
</dbReference>
<dbReference type="GO" id="GO:0051539">
    <property type="term" value="F:4 iron, 4 sulfur cluster binding"/>
    <property type="evidence" value="ECO:0007669"/>
    <property type="project" value="UniProtKB-KW"/>
</dbReference>
<gene>
    <name evidence="13" type="primary">narH</name>
    <name evidence="13" type="ORF">GMLC_02750</name>
</gene>
<dbReference type="PANTHER" id="PTHR43518">
    <property type="entry name" value="NITRATE REDUCTASE BETA SUBUNIT"/>
    <property type="match status" value="1"/>
</dbReference>
<dbReference type="GO" id="GO:0051538">
    <property type="term" value="F:3 iron, 4 sulfur cluster binding"/>
    <property type="evidence" value="ECO:0007669"/>
    <property type="project" value="UniProtKB-KW"/>
</dbReference>
<keyword evidence="10" id="KW-0411">Iron-sulfur</keyword>
<feature type="domain" description="4Fe-4S ferredoxin-type" evidence="12">
    <location>
        <begin position="7"/>
        <end position="35"/>
    </location>
</feature>
<keyword evidence="8" id="KW-0249">Electron transport</keyword>
<evidence type="ECO:0000256" key="5">
    <source>
        <dbReference type="ARBA" id="ARBA00022485"/>
    </source>
</evidence>
<dbReference type="PROSITE" id="PS51379">
    <property type="entry name" value="4FE4S_FER_2"/>
    <property type="match status" value="3"/>
</dbReference>
<dbReference type="InterPro" id="IPR017896">
    <property type="entry name" value="4Fe4S_Fe-S-bd"/>
</dbReference>
<proteinExistence type="predicted"/>
<dbReference type="GO" id="GO:0008940">
    <property type="term" value="F:nitrate reductase activity"/>
    <property type="evidence" value="ECO:0007669"/>
    <property type="project" value="InterPro"/>
</dbReference>
<dbReference type="AlphaFoldDB" id="A0A6V8N2I2"/>
<keyword evidence="9" id="KW-0408">Iron</keyword>
<dbReference type="Pfam" id="PF13247">
    <property type="entry name" value="Fer4_11"/>
    <property type="match status" value="1"/>
</dbReference>
<comment type="caution">
    <text evidence="13">The sequence shown here is derived from an EMBL/GenBank/DDBJ whole genome shotgun (WGS) entry which is preliminary data.</text>
</comment>
<evidence type="ECO:0000256" key="9">
    <source>
        <dbReference type="ARBA" id="ARBA00023004"/>
    </source>
</evidence>
<evidence type="ECO:0000256" key="8">
    <source>
        <dbReference type="ARBA" id="ARBA00022982"/>
    </source>
</evidence>
<dbReference type="GO" id="GO:0009061">
    <property type="term" value="P:anaerobic respiration"/>
    <property type="evidence" value="ECO:0007669"/>
    <property type="project" value="TreeGrafter"/>
</dbReference>
<dbReference type="RefSeq" id="WP_183359232.1">
    <property type="nucleotide sequence ID" value="NZ_BLXZ01000001.1"/>
</dbReference>
<keyword evidence="4" id="KW-0813">Transport</keyword>
<comment type="subcellular location">
    <subcellularLocation>
        <location evidence="3">Cell envelope</location>
    </subcellularLocation>
</comment>
<dbReference type="SUPFAM" id="SSF54862">
    <property type="entry name" value="4Fe-4S ferredoxins"/>
    <property type="match status" value="1"/>
</dbReference>
<evidence type="ECO:0000256" key="1">
    <source>
        <dbReference type="ARBA" id="ARBA00001927"/>
    </source>
</evidence>
<comment type="cofactor">
    <cofactor evidence="1">
        <name>[3Fe-4S] cluster</name>
        <dbReference type="ChEBI" id="CHEBI:21137"/>
    </cofactor>
</comment>
<keyword evidence="5" id="KW-0004">4Fe-4S</keyword>
<evidence type="ECO:0000256" key="3">
    <source>
        <dbReference type="ARBA" id="ARBA00004196"/>
    </source>
</evidence>
<dbReference type="GO" id="GO:0016020">
    <property type="term" value="C:membrane"/>
    <property type="evidence" value="ECO:0007669"/>
    <property type="project" value="TreeGrafter"/>
</dbReference>
<sequence>MDVRAQIVMAFHLDKCIGCHTCSLACKNIWSDRRGTEYMWWNNVETRPGVGYPKRWEDQERFRGGWKIDGKKVTLKSMPKGRTLANLFFQPNLPRIEDYYEPFDFDYGNLAGAPEGNDQPVAGALSQVSGEPIEQIKGSANWDDDLGGSTLYAEWDPNLPNRELVQKFDTIFMQYLPRICNHCLHPSCVASCPSRALYKRGEDGVVLVDQNTCRGWRFCVSACPYKKVYFNWKSGKAEKCIFCYPRVETGQVNACAQSCVGRIRFVGVVLYDADLVEAALLKKDAELVEAMRGLIMDPHDPQVQQSAARNGVSMQWLDAAKNSPIYALVKKFRVALPLHPEFRTLPMTWYIPSLAPVLSVLGDTHRLLDQGIIPKVENLRVPVQYLARLLAGGNGAVVEEVMQKLLALRTFMRGENLGKPADPEVLSRAGLDREAALQLYRLFTTAGFNERNVIPPQQREDQAPELRRKEAGFGILTRVKSERTDLTQRGGKDD</sequence>
<dbReference type="NCBIfam" id="TIGR01660">
    <property type="entry name" value="narH"/>
    <property type="match status" value="1"/>
</dbReference>
<keyword evidence="7" id="KW-0677">Repeat</keyword>
<evidence type="ECO:0000256" key="7">
    <source>
        <dbReference type="ARBA" id="ARBA00022737"/>
    </source>
</evidence>
<protein>
    <submittedName>
        <fullName evidence="13">Nitrate reductase subunit beta</fullName>
    </submittedName>
</protein>
<evidence type="ECO:0000256" key="11">
    <source>
        <dbReference type="ARBA" id="ARBA00023291"/>
    </source>
</evidence>
<evidence type="ECO:0000313" key="13">
    <source>
        <dbReference type="EMBL" id="GFO66696.1"/>
    </source>
</evidence>
<feature type="domain" description="4Fe-4S ferredoxin-type" evidence="12">
    <location>
        <begin position="171"/>
        <end position="202"/>
    </location>
</feature>
<dbReference type="GO" id="GO:0042126">
    <property type="term" value="P:nitrate metabolic process"/>
    <property type="evidence" value="ECO:0007669"/>
    <property type="project" value="InterPro"/>
</dbReference>
<dbReference type="Proteomes" id="UP000587586">
    <property type="component" value="Unassembled WGS sequence"/>
</dbReference>
<reference evidence="14" key="1">
    <citation type="submission" date="2020-06" db="EMBL/GenBank/DDBJ databases">
        <title>Draft genomic sequecing of Geomonas sp. Red745.</title>
        <authorList>
            <person name="Itoh H."/>
            <person name="Xu Z.X."/>
            <person name="Ushijima N."/>
            <person name="Masuda Y."/>
            <person name="Shiratori Y."/>
            <person name="Senoo K."/>
        </authorList>
    </citation>
    <scope>NUCLEOTIDE SEQUENCE [LARGE SCALE GENOMIC DNA]</scope>
    <source>
        <strain evidence="14">Red745</strain>
    </source>
</reference>
<evidence type="ECO:0000256" key="6">
    <source>
        <dbReference type="ARBA" id="ARBA00022723"/>
    </source>
</evidence>
<dbReference type="GO" id="GO:0009055">
    <property type="term" value="F:electron transfer activity"/>
    <property type="evidence" value="ECO:0007669"/>
    <property type="project" value="TreeGrafter"/>
</dbReference>
<dbReference type="GO" id="GO:0009325">
    <property type="term" value="C:nitrate reductase complex"/>
    <property type="evidence" value="ECO:0007669"/>
    <property type="project" value="InterPro"/>
</dbReference>
<dbReference type="InterPro" id="IPR006547">
    <property type="entry name" value="NO3_Rdtase_bsu"/>
</dbReference>
<keyword evidence="6" id="KW-0479">Metal-binding</keyword>
<dbReference type="Gene3D" id="3.30.70.20">
    <property type="match status" value="3"/>
</dbReference>
<evidence type="ECO:0000259" key="12">
    <source>
        <dbReference type="PROSITE" id="PS51379"/>
    </source>
</evidence>
<keyword evidence="11" id="KW-0003">3Fe-4S</keyword>
<dbReference type="EMBL" id="BLXZ01000001">
    <property type="protein sequence ID" value="GFO66696.1"/>
    <property type="molecule type" value="Genomic_DNA"/>
</dbReference>
<evidence type="ECO:0000256" key="10">
    <source>
        <dbReference type="ARBA" id="ARBA00023014"/>
    </source>
</evidence>
<dbReference type="GO" id="GO:0030313">
    <property type="term" value="C:cell envelope"/>
    <property type="evidence" value="ECO:0007669"/>
    <property type="project" value="UniProtKB-SubCell"/>
</dbReference>
<evidence type="ECO:0000256" key="4">
    <source>
        <dbReference type="ARBA" id="ARBA00022448"/>
    </source>
</evidence>
<dbReference type="GO" id="GO:0046872">
    <property type="term" value="F:metal ion binding"/>
    <property type="evidence" value="ECO:0007669"/>
    <property type="project" value="UniProtKB-KW"/>
</dbReference>
<feature type="domain" description="4Fe-4S ferredoxin-type" evidence="12">
    <location>
        <begin position="204"/>
        <end position="233"/>
    </location>
</feature>
<keyword evidence="14" id="KW-1185">Reference proteome</keyword>
<accession>A0A6V8N2I2</accession>
<dbReference type="InterPro" id="IPR029263">
    <property type="entry name" value="Nitr_red_bet_C"/>
</dbReference>
<evidence type="ECO:0000256" key="2">
    <source>
        <dbReference type="ARBA" id="ARBA00001966"/>
    </source>
</evidence>
<organism evidence="13 14">
    <name type="scientific">Geomonas limicola</name>
    <dbReference type="NCBI Taxonomy" id="2740186"/>
    <lineage>
        <taxon>Bacteria</taxon>
        <taxon>Pseudomonadati</taxon>
        <taxon>Thermodesulfobacteriota</taxon>
        <taxon>Desulfuromonadia</taxon>
        <taxon>Geobacterales</taxon>
        <taxon>Geobacteraceae</taxon>
        <taxon>Geomonas</taxon>
    </lineage>
</organism>
<dbReference type="PANTHER" id="PTHR43518:SF1">
    <property type="entry name" value="RESPIRATORY NITRATE REDUCTASE 1 BETA CHAIN"/>
    <property type="match status" value="1"/>
</dbReference>
<name>A0A6V8N2I2_9BACT</name>
<evidence type="ECO:0000313" key="14">
    <source>
        <dbReference type="Proteomes" id="UP000587586"/>
    </source>
</evidence>
<comment type="cofactor">
    <cofactor evidence="2">
        <name>[4Fe-4S] cluster</name>
        <dbReference type="ChEBI" id="CHEBI:49883"/>
    </cofactor>
</comment>